<proteinExistence type="predicted"/>
<evidence type="ECO:0000313" key="4">
    <source>
        <dbReference type="Proteomes" id="UP001209730"/>
    </source>
</evidence>
<dbReference type="PANTHER" id="PTHR33490">
    <property type="entry name" value="BLR5614 PROTEIN-RELATED"/>
    <property type="match status" value="1"/>
</dbReference>
<reference evidence="3" key="1">
    <citation type="submission" date="2022-11" db="EMBL/GenBank/DDBJ databases">
        <title>Chitin-degrading and fungicidal potential of chitinolytic bacterial strains from marine environment of the Pacific Ocean regions.</title>
        <authorList>
            <person name="Pentekhina I."/>
            <person name="Nedashkovskaya O."/>
            <person name="Seitkalieva A."/>
            <person name="Podvolotskaya A."/>
            <person name="Tekutyeva L."/>
            <person name="Balabanova L."/>
        </authorList>
    </citation>
    <scope>NUCLEOTIDE SEQUENCE</scope>
    <source>
        <strain evidence="3">KMM 6838</strain>
    </source>
</reference>
<dbReference type="InterPro" id="IPR002931">
    <property type="entry name" value="Transglutaminase-like"/>
</dbReference>
<dbReference type="Proteomes" id="UP001209730">
    <property type="component" value="Unassembled WGS sequence"/>
</dbReference>
<accession>A0AB35I3U7</accession>
<protein>
    <submittedName>
        <fullName evidence="3">Transglutaminase-like domain-containing protein</fullName>
    </submittedName>
</protein>
<evidence type="ECO:0000259" key="2">
    <source>
        <dbReference type="SMART" id="SM00460"/>
    </source>
</evidence>
<name>A0AB35I3U7_MICTH</name>
<dbReference type="SUPFAM" id="SSF54001">
    <property type="entry name" value="Cysteine proteinases"/>
    <property type="match status" value="1"/>
</dbReference>
<keyword evidence="1" id="KW-0472">Membrane</keyword>
<evidence type="ECO:0000256" key="1">
    <source>
        <dbReference type="SAM" id="Phobius"/>
    </source>
</evidence>
<feature type="domain" description="Transglutaminase-like" evidence="2">
    <location>
        <begin position="229"/>
        <end position="293"/>
    </location>
</feature>
<dbReference type="Gene3D" id="3.10.620.30">
    <property type="match status" value="1"/>
</dbReference>
<keyword evidence="1" id="KW-0812">Transmembrane</keyword>
<feature type="transmembrane region" description="Helical" evidence="1">
    <location>
        <begin position="50"/>
        <end position="72"/>
    </location>
</feature>
<dbReference type="RefSeq" id="WP_266044928.1">
    <property type="nucleotide sequence ID" value="NZ_JAPHQF010000028.1"/>
</dbReference>
<comment type="caution">
    <text evidence="3">The sequence shown here is derived from an EMBL/GenBank/DDBJ whole genome shotgun (WGS) entry which is preliminary data.</text>
</comment>
<sequence>MLLNGRDWVEFPVVPDKDNSRRLGSESIAKFCSKELMISLVNHRTRIEHFSGYVFFIAFLVAVLAVSGWVYIHWHKREAVYEIEKTIRYSFLVKNKTAEYLESASLKVFAPVRQNSYQLMEEITANKPFEIQLDQSGNQSLIFKLKGVPPYGSEVISITAEMKLSRAPQPFSLNEKSLLIAEPNIEVDALEIRDLAEKLDGNVRKIAAWIFNNVKDVGYIAEDRGARYALTRLRGDCTEFASAFVALARASGVPSRMVGGFILENSSKLQAESYHNWAEYKFGDAWKILDAQSNIVDSGYGQYISFYNFDGFSRLENSQRFLSYDQRLFVQML</sequence>
<organism evidence="3 4">
    <name type="scientific">Microbulbifer thermotolerans</name>
    <dbReference type="NCBI Taxonomy" id="252514"/>
    <lineage>
        <taxon>Bacteria</taxon>
        <taxon>Pseudomonadati</taxon>
        <taxon>Pseudomonadota</taxon>
        <taxon>Gammaproteobacteria</taxon>
        <taxon>Cellvibrionales</taxon>
        <taxon>Microbulbiferaceae</taxon>
        <taxon>Microbulbifer</taxon>
    </lineage>
</organism>
<dbReference type="InterPro" id="IPR038765">
    <property type="entry name" value="Papain-like_cys_pep_sf"/>
</dbReference>
<keyword evidence="1" id="KW-1133">Transmembrane helix</keyword>
<dbReference type="SMART" id="SM00460">
    <property type="entry name" value="TGc"/>
    <property type="match status" value="1"/>
</dbReference>
<gene>
    <name evidence="3" type="ORF">OQJ68_16305</name>
</gene>
<dbReference type="AlphaFoldDB" id="A0AB35I3U7"/>
<evidence type="ECO:0000313" key="3">
    <source>
        <dbReference type="EMBL" id="MCX2803343.1"/>
    </source>
</evidence>
<dbReference type="EMBL" id="JAPHQB010000054">
    <property type="protein sequence ID" value="MCX2803343.1"/>
    <property type="molecule type" value="Genomic_DNA"/>
</dbReference>
<dbReference type="Pfam" id="PF01841">
    <property type="entry name" value="Transglut_core"/>
    <property type="match status" value="1"/>
</dbReference>